<comment type="caution">
    <text evidence="1">The sequence shown here is derived from an EMBL/GenBank/DDBJ whole genome shotgun (WGS) entry which is preliminary data.</text>
</comment>
<proteinExistence type="predicted"/>
<name>A0A512JKW6_9HYPH</name>
<dbReference type="Proteomes" id="UP000321750">
    <property type="component" value="Unassembled WGS sequence"/>
</dbReference>
<organism evidence="1 2">
    <name type="scientific">Methylobacterium gnaphalii</name>
    <dbReference type="NCBI Taxonomy" id="1010610"/>
    <lineage>
        <taxon>Bacteria</taxon>
        <taxon>Pseudomonadati</taxon>
        <taxon>Pseudomonadota</taxon>
        <taxon>Alphaproteobacteria</taxon>
        <taxon>Hyphomicrobiales</taxon>
        <taxon>Methylobacteriaceae</taxon>
        <taxon>Methylobacterium</taxon>
    </lineage>
</organism>
<sequence length="57" mass="6591">MFDLPHERGEVFRDTFGDERVVGRGKGLPNLVERHTGQERIERMTMAGPPARSIERR</sequence>
<dbReference type="AlphaFoldDB" id="A0A512JKW6"/>
<reference evidence="1 2" key="1">
    <citation type="submission" date="2019-07" db="EMBL/GenBank/DDBJ databases">
        <title>Whole genome shotgun sequence of Methylobacterium gnaphalii NBRC 107716.</title>
        <authorList>
            <person name="Hosoyama A."/>
            <person name="Uohara A."/>
            <person name="Ohji S."/>
            <person name="Ichikawa N."/>
        </authorList>
    </citation>
    <scope>NUCLEOTIDE SEQUENCE [LARGE SCALE GENOMIC DNA]</scope>
    <source>
        <strain evidence="1 2">NBRC 107716</strain>
    </source>
</reference>
<dbReference type="EMBL" id="BJZV01000012">
    <property type="protein sequence ID" value="GEP10553.1"/>
    <property type="molecule type" value="Genomic_DNA"/>
</dbReference>
<accession>A0A512JKW6</accession>
<keyword evidence="2" id="KW-1185">Reference proteome</keyword>
<protein>
    <submittedName>
        <fullName evidence="1">Uncharacterized protein</fullName>
    </submittedName>
</protein>
<gene>
    <name evidence="1" type="ORF">MGN01_23980</name>
</gene>
<evidence type="ECO:0000313" key="1">
    <source>
        <dbReference type="EMBL" id="GEP10553.1"/>
    </source>
</evidence>
<evidence type="ECO:0000313" key="2">
    <source>
        <dbReference type="Proteomes" id="UP000321750"/>
    </source>
</evidence>